<evidence type="ECO:0000313" key="13">
    <source>
        <dbReference type="Proteomes" id="UP000238350"/>
    </source>
</evidence>
<dbReference type="InterPro" id="IPR000719">
    <property type="entry name" value="Prot_kinase_dom"/>
</dbReference>
<sequence>MQHIQTPARPLAVRDDNKQVDAKAKRREKPSALCKTPPSLIKNKDGQSYQRGLCLGEGGFARCFQVNTGDGTLYAAKTIAKASLTNEKTRLKLFAEIRIHRSLQHQNVVRYIDCFEDDVNVYILLEICSNSTLMELVRRRKRLLEVEARYYLLQVLAAVNHMHNKLVIHRDLKLGNIFIDSDMNIKIGDFGLAARLESKSQRRYTVCGTPNYISPEVLVRPHEHSFPADIWGIGVILYAMVFGKPPFQEKDVKVIYERIKQHDLVFPDNARVSQSCIELIQWMLEADPAQRPTIDQVLNHRWFAGEFTDVISVSALKGVPHIKVTPEQSRVNFNRAKAACGLASSCSTSPVETVTKEDVATATRPSASRVLPPSLSPPTTKEKYKMVVVQDRPDENINSPAIRRRHQLAPDGNNVGSGQQNWPKAHRMSTERGTGLSRRPTNMANAAAQLVMKAATTKSDPAGPSLRSRGNGGVNSQQFVPGLVREVRGVVHTMRDSAKTYLARVLTAQSQGTLSQLMRDATVFTKPPHITKWADFDEHWGMAYGLSDGAIGMHFRDGTSMRMDPFLGTYMAYEPAAENKTAFVACRTSSSSLNSNRAKKVNVINFVHKYMDERLGRGGMPDRREGQDASDGPFLYNFSRGDFYMMFVLSDGTMQFNFSDHTKIVIYGRGARLFVIDPAQNSTDMSTEDAMTAKPALDLVYKLRIICENL</sequence>
<dbReference type="PANTHER" id="PTHR24345">
    <property type="entry name" value="SERINE/THREONINE-PROTEIN KINASE PLK"/>
    <property type="match status" value="1"/>
</dbReference>
<feature type="compositionally biased region" description="Basic and acidic residues" evidence="9">
    <location>
        <begin position="12"/>
        <end position="23"/>
    </location>
</feature>
<dbReference type="GO" id="GO:0007052">
    <property type="term" value="P:mitotic spindle organization"/>
    <property type="evidence" value="ECO:0007669"/>
    <property type="project" value="TreeGrafter"/>
</dbReference>
<reference evidence="12 13" key="1">
    <citation type="submission" date="2017-04" db="EMBL/GenBank/DDBJ databases">
        <title>Genome sequencing of [Candida] sorbophila.</title>
        <authorList>
            <person name="Ahn J.O."/>
        </authorList>
    </citation>
    <scope>NUCLEOTIDE SEQUENCE [LARGE SCALE GENOMIC DNA]</scope>
    <source>
        <strain evidence="12 13">DS02</strain>
    </source>
</reference>
<keyword evidence="3" id="KW-0677">Repeat</keyword>
<dbReference type="PROSITE" id="PS50011">
    <property type="entry name" value="PROTEIN_KINASE_DOM"/>
    <property type="match status" value="1"/>
</dbReference>
<evidence type="ECO:0000313" key="12">
    <source>
        <dbReference type="EMBL" id="PRT53703.1"/>
    </source>
</evidence>
<proteinExistence type="inferred from homology"/>
<dbReference type="PROSITE" id="PS50078">
    <property type="entry name" value="POLO_BOX"/>
    <property type="match status" value="1"/>
</dbReference>
<dbReference type="Gene3D" id="1.10.510.10">
    <property type="entry name" value="Transferase(Phosphotransferase) domain 1"/>
    <property type="match status" value="1"/>
</dbReference>
<dbReference type="GO" id="GO:0004674">
    <property type="term" value="F:protein serine/threonine kinase activity"/>
    <property type="evidence" value="ECO:0007669"/>
    <property type="project" value="UniProtKB-KW"/>
</dbReference>
<dbReference type="AlphaFoldDB" id="A0A2T0FFC9"/>
<evidence type="ECO:0000259" key="11">
    <source>
        <dbReference type="PROSITE" id="PS50078"/>
    </source>
</evidence>
<dbReference type="InterPro" id="IPR036947">
    <property type="entry name" value="POLO_box_dom_sf"/>
</dbReference>
<dbReference type="InterPro" id="IPR008271">
    <property type="entry name" value="Ser/Thr_kinase_AS"/>
</dbReference>
<dbReference type="FunFam" id="3.30.200.20:FF:000091">
    <property type="entry name" value="Serine/threonine-protein kinase PLK"/>
    <property type="match status" value="1"/>
</dbReference>
<keyword evidence="2 8" id="KW-0808">Transferase</keyword>
<evidence type="ECO:0000256" key="4">
    <source>
        <dbReference type="ARBA" id="ARBA00022741"/>
    </source>
</evidence>
<accession>A0A2T0FFC9</accession>
<dbReference type="EC" id="2.7.11.21" evidence="8"/>
<dbReference type="CDD" id="cd13118">
    <property type="entry name" value="POLO_box_1"/>
    <property type="match status" value="1"/>
</dbReference>
<dbReference type="PROSITE" id="PS00108">
    <property type="entry name" value="PROTEIN_KINASE_ST"/>
    <property type="match status" value="1"/>
</dbReference>
<keyword evidence="4 7" id="KW-0547">Nucleotide-binding</keyword>
<dbReference type="Proteomes" id="UP000238350">
    <property type="component" value="Unassembled WGS sequence"/>
</dbReference>
<dbReference type="SMART" id="SM00220">
    <property type="entry name" value="S_TKc"/>
    <property type="match status" value="1"/>
</dbReference>
<feature type="region of interest" description="Disordered" evidence="9">
    <location>
        <begin position="1"/>
        <end position="40"/>
    </location>
</feature>
<feature type="region of interest" description="Disordered" evidence="9">
    <location>
        <begin position="407"/>
        <end position="426"/>
    </location>
</feature>
<feature type="binding site" evidence="7">
    <location>
        <position position="81"/>
    </location>
    <ligand>
        <name>ATP</name>
        <dbReference type="ChEBI" id="CHEBI:30616"/>
    </ligand>
</feature>
<dbReference type="STRING" id="45607.A0A2T0FFC9"/>
<dbReference type="InterPro" id="IPR017441">
    <property type="entry name" value="Protein_kinase_ATP_BS"/>
</dbReference>
<dbReference type="PANTHER" id="PTHR24345:SF0">
    <property type="entry name" value="CELL CYCLE SERINE_THREONINE-PROTEIN KINASE CDC5_MSD2"/>
    <property type="match status" value="1"/>
</dbReference>
<dbReference type="PROSITE" id="PS00107">
    <property type="entry name" value="PROTEIN_KINASE_ATP"/>
    <property type="match status" value="1"/>
</dbReference>
<dbReference type="GO" id="GO:0005737">
    <property type="term" value="C:cytoplasm"/>
    <property type="evidence" value="ECO:0007669"/>
    <property type="project" value="TreeGrafter"/>
</dbReference>
<dbReference type="InterPro" id="IPR033695">
    <property type="entry name" value="POLO_box_2"/>
</dbReference>
<feature type="domain" description="Protein kinase" evidence="10">
    <location>
        <begin position="49"/>
        <end position="303"/>
    </location>
</feature>
<evidence type="ECO:0000256" key="1">
    <source>
        <dbReference type="ARBA" id="ARBA00022527"/>
    </source>
</evidence>
<keyword evidence="5 8" id="KW-0418">Kinase</keyword>
<dbReference type="Gene3D" id="3.30.1120.30">
    <property type="entry name" value="POLO box domain"/>
    <property type="match status" value="2"/>
</dbReference>
<dbReference type="InterPro" id="IPR011009">
    <property type="entry name" value="Kinase-like_dom_sf"/>
</dbReference>
<dbReference type="Pfam" id="PF00659">
    <property type="entry name" value="POLO_box"/>
    <property type="match status" value="1"/>
</dbReference>
<dbReference type="OrthoDB" id="408964at2759"/>
<dbReference type="SUPFAM" id="SSF56112">
    <property type="entry name" value="Protein kinase-like (PK-like)"/>
    <property type="match status" value="1"/>
</dbReference>
<dbReference type="CDD" id="cd14099">
    <property type="entry name" value="STKc_PLK"/>
    <property type="match status" value="1"/>
</dbReference>
<comment type="caution">
    <text evidence="12">The sequence shown here is derived from an EMBL/GenBank/DDBJ whole genome shotgun (WGS) entry which is preliminary data.</text>
</comment>
<dbReference type="GO" id="GO:0000922">
    <property type="term" value="C:spindle pole"/>
    <property type="evidence" value="ECO:0007669"/>
    <property type="project" value="TreeGrafter"/>
</dbReference>
<dbReference type="SUPFAM" id="SSF82615">
    <property type="entry name" value="Polo-box domain"/>
    <property type="match status" value="2"/>
</dbReference>
<feature type="domain" description="POLO box" evidence="11">
    <location>
        <begin position="529"/>
        <end position="613"/>
    </location>
</feature>
<keyword evidence="13" id="KW-1185">Reference proteome</keyword>
<evidence type="ECO:0000256" key="3">
    <source>
        <dbReference type="ARBA" id="ARBA00022737"/>
    </source>
</evidence>
<dbReference type="FunFam" id="1.10.510.10:FF:000571">
    <property type="entry name" value="Maternal embryonic leucine zipper kinase"/>
    <property type="match status" value="1"/>
</dbReference>
<gene>
    <name evidence="12" type="ORF">B9G98_01323</name>
</gene>
<dbReference type="Pfam" id="PF00069">
    <property type="entry name" value="Pkinase"/>
    <property type="match status" value="1"/>
</dbReference>
<dbReference type="GO" id="GO:0005816">
    <property type="term" value="C:spindle pole body"/>
    <property type="evidence" value="ECO:0007669"/>
    <property type="project" value="TreeGrafter"/>
</dbReference>
<name>A0A2T0FFC9_9ASCO</name>
<evidence type="ECO:0000256" key="7">
    <source>
        <dbReference type="PROSITE-ProRule" id="PRU10141"/>
    </source>
</evidence>
<dbReference type="InterPro" id="IPR000959">
    <property type="entry name" value="POLO_box_dom"/>
</dbReference>
<keyword evidence="1 8" id="KW-0723">Serine/threonine-protein kinase</keyword>
<keyword evidence="6 7" id="KW-0067">ATP-binding</keyword>
<dbReference type="GeneID" id="36515072"/>
<evidence type="ECO:0000259" key="10">
    <source>
        <dbReference type="PROSITE" id="PS50011"/>
    </source>
</evidence>
<protein>
    <recommendedName>
        <fullName evidence="8">Serine/threonine-protein kinase</fullName>
        <ecNumber evidence="8">2.7.11.21</ecNumber>
    </recommendedName>
</protein>
<comment type="similarity">
    <text evidence="8">Belongs to the protein kinase superfamily. Ser/Thr protein kinase family. CDC5/Polo subfamily.</text>
</comment>
<dbReference type="GO" id="GO:0000776">
    <property type="term" value="C:kinetochore"/>
    <property type="evidence" value="ECO:0007669"/>
    <property type="project" value="TreeGrafter"/>
</dbReference>
<evidence type="ECO:0000256" key="5">
    <source>
        <dbReference type="ARBA" id="ARBA00022777"/>
    </source>
</evidence>
<dbReference type="InterPro" id="IPR033701">
    <property type="entry name" value="POLO_box_1"/>
</dbReference>
<evidence type="ECO:0000256" key="9">
    <source>
        <dbReference type="SAM" id="MobiDB-lite"/>
    </source>
</evidence>
<organism evidence="12 13">
    <name type="scientific">Wickerhamiella sorbophila</name>
    <dbReference type="NCBI Taxonomy" id="45607"/>
    <lineage>
        <taxon>Eukaryota</taxon>
        <taxon>Fungi</taxon>
        <taxon>Dikarya</taxon>
        <taxon>Ascomycota</taxon>
        <taxon>Saccharomycotina</taxon>
        <taxon>Dipodascomycetes</taxon>
        <taxon>Dipodascales</taxon>
        <taxon>Trichomonascaceae</taxon>
        <taxon>Wickerhamiella</taxon>
    </lineage>
</organism>
<evidence type="ECO:0000256" key="8">
    <source>
        <dbReference type="RuleBase" id="RU361162"/>
    </source>
</evidence>
<dbReference type="RefSeq" id="XP_024663649.1">
    <property type="nucleotide sequence ID" value="XM_024807881.1"/>
</dbReference>
<comment type="catalytic activity">
    <reaction evidence="8">
        <text>L-threonyl-[protein] + ATP = O-phospho-L-threonyl-[protein] + ADP + H(+)</text>
        <dbReference type="Rhea" id="RHEA:46608"/>
        <dbReference type="Rhea" id="RHEA-COMP:11060"/>
        <dbReference type="Rhea" id="RHEA-COMP:11605"/>
        <dbReference type="ChEBI" id="CHEBI:15378"/>
        <dbReference type="ChEBI" id="CHEBI:30013"/>
        <dbReference type="ChEBI" id="CHEBI:30616"/>
        <dbReference type="ChEBI" id="CHEBI:61977"/>
        <dbReference type="ChEBI" id="CHEBI:456216"/>
        <dbReference type="EC" id="2.7.11.21"/>
    </reaction>
</comment>
<dbReference type="GO" id="GO:0005524">
    <property type="term" value="F:ATP binding"/>
    <property type="evidence" value="ECO:0007669"/>
    <property type="project" value="UniProtKB-UniRule"/>
</dbReference>
<dbReference type="GO" id="GO:0005634">
    <property type="term" value="C:nucleus"/>
    <property type="evidence" value="ECO:0007669"/>
    <property type="project" value="TreeGrafter"/>
</dbReference>
<evidence type="ECO:0000256" key="2">
    <source>
        <dbReference type="ARBA" id="ARBA00022679"/>
    </source>
</evidence>
<dbReference type="CDD" id="cd13117">
    <property type="entry name" value="POLO_box_2"/>
    <property type="match status" value="1"/>
</dbReference>
<dbReference type="EMBL" id="NDIQ01000001">
    <property type="protein sequence ID" value="PRT53703.1"/>
    <property type="molecule type" value="Genomic_DNA"/>
</dbReference>
<evidence type="ECO:0000256" key="6">
    <source>
        <dbReference type="ARBA" id="ARBA00022840"/>
    </source>
</evidence>